<evidence type="ECO:0000256" key="4">
    <source>
        <dbReference type="ARBA" id="ARBA00023136"/>
    </source>
</evidence>
<dbReference type="GO" id="GO:0016020">
    <property type="term" value="C:membrane"/>
    <property type="evidence" value="ECO:0007669"/>
    <property type="project" value="UniProtKB-SubCell"/>
</dbReference>
<dbReference type="EMBL" id="CATQJA010002664">
    <property type="protein sequence ID" value="CAJ0582634.1"/>
    <property type="molecule type" value="Genomic_DNA"/>
</dbReference>
<feature type="transmembrane region" description="Helical" evidence="5">
    <location>
        <begin position="91"/>
        <end position="110"/>
    </location>
</feature>
<gene>
    <name evidence="6" type="ORF">MSPICULIGERA_LOCUS20764</name>
</gene>
<feature type="transmembrane region" description="Helical" evidence="5">
    <location>
        <begin position="61"/>
        <end position="85"/>
    </location>
</feature>
<evidence type="ECO:0000256" key="2">
    <source>
        <dbReference type="ARBA" id="ARBA00022692"/>
    </source>
</evidence>
<evidence type="ECO:0000256" key="5">
    <source>
        <dbReference type="SAM" id="Phobius"/>
    </source>
</evidence>
<keyword evidence="7" id="KW-1185">Reference proteome</keyword>
<organism evidence="6 7">
    <name type="scientific">Mesorhabditis spiculigera</name>
    <dbReference type="NCBI Taxonomy" id="96644"/>
    <lineage>
        <taxon>Eukaryota</taxon>
        <taxon>Metazoa</taxon>
        <taxon>Ecdysozoa</taxon>
        <taxon>Nematoda</taxon>
        <taxon>Chromadorea</taxon>
        <taxon>Rhabditida</taxon>
        <taxon>Rhabditina</taxon>
        <taxon>Rhabditomorpha</taxon>
        <taxon>Rhabditoidea</taxon>
        <taxon>Rhabditidae</taxon>
        <taxon>Mesorhabditinae</taxon>
        <taxon>Mesorhabditis</taxon>
    </lineage>
</organism>
<evidence type="ECO:0000256" key="3">
    <source>
        <dbReference type="ARBA" id="ARBA00022989"/>
    </source>
</evidence>
<evidence type="ECO:0000313" key="7">
    <source>
        <dbReference type="Proteomes" id="UP001177023"/>
    </source>
</evidence>
<proteinExistence type="predicted"/>
<feature type="transmembrane region" description="Helical" evidence="5">
    <location>
        <begin position="170"/>
        <end position="189"/>
    </location>
</feature>
<dbReference type="AlphaFoldDB" id="A0AA36G964"/>
<dbReference type="InterPro" id="IPR019426">
    <property type="entry name" value="7TM_GPCR_serpentine_rcpt_Srv"/>
</dbReference>
<keyword evidence="3 5" id="KW-1133">Transmembrane helix</keyword>
<feature type="transmembrane region" description="Helical" evidence="5">
    <location>
        <begin position="131"/>
        <end position="150"/>
    </location>
</feature>
<keyword evidence="2 5" id="KW-0812">Transmembrane</keyword>
<dbReference type="PANTHER" id="PTHR31627:SF42">
    <property type="entry name" value="G_PROTEIN_RECEP_F1_2 DOMAIN-CONTAINING PROTEIN-RELATED"/>
    <property type="match status" value="1"/>
</dbReference>
<feature type="transmembrane region" description="Helical" evidence="5">
    <location>
        <begin position="17"/>
        <end position="40"/>
    </location>
</feature>
<protein>
    <recommendedName>
        <fullName evidence="8">G protein-coupled receptor</fullName>
    </recommendedName>
</protein>
<name>A0AA36G964_9BILA</name>
<evidence type="ECO:0008006" key="8">
    <source>
        <dbReference type="Google" id="ProtNLM"/>
    </source>
</evidence>
<dbReference type="PANTHER" id="PTHR31627">
    <property type="entry name" value="SERPENTINE RECEPTOR CLASS GAMMA-RELATED"/>
    <property type="match status" value="1"/>
</dbReference>
<feature type="non-terminal residue" evidence="6">
    <location>
        <position position="244"/>
    </location>
</feature>
<comment type="subcellular location">
    <subcellularLocation>
        <location evidence="1">Membrane</location>
        <topology evidence="1">Multi-pass membrane protein</topology>
    </subcellularLocation>
</comment>
<dbReference type="InterPro" id="IPR051119">
    <property type="entry name" value="Nematode_SR-like"/>
</dbReference>
<reference evidence="6" key="1">
    <citation type="submission" date="2023-06" db="EMBL/GenBank/DDBJ databases">
        <authorList>
            <person name="Delattre M."/>
        </authorList>
    </citation>
    <scope>NUCLEOTIDE SEQUENCE</scope>
    <source>
        <strain evidence="6">AF72</strain>
    </source>
</reference>
<accession>A0AA36G964</accession>
<dbReference type="Proteomes" id="UP001177023">
    <property type="component" value="Unassembled WGS sequence"/>
</dbReference>
<comment type="caution">
    <text evidence="6">The sequence shown here is derived from an EMBL/GenBank/DDBJ whole genome shotgun (WGS) entry which is preliminary data.</text>
</comment>
<evidence type="ECO:0000313" key="6">
    <source>
        <dbReference type="EMBL" id="CAJ0582634.1"/>
    </source>
</evidence>
<sequence length="244" mass="26956">MNSEEPTHSIMVDFSTILVLGVEGVGLVLYAIIMWILGAARSNSLRTQFYTQSWILESFHVSLSLALGGGVDFFGILAIGLSTGFNRTGTVGILLFPCLFCAILNIGCFWKLQHNTRSIMSNSQKRRNLRMLIYAGLVIIAAFPITAYQSLKFYGTMVGAKQFTADVTQFFDLCYLPFLFGSPVILLAMSVEVRKEFLNVITCRWRSTAGDLSDKGEITAVQGVLTQFSMPPKLSVNSIVPLRI</sequence>
<dbReference type="Gene3D" id="1.20.1070.10">
    <property type="entry name" value="Rhodopsin 7-helix transmembrane proteins"/>
    <property type="match status" value="1"/>
</dbReference>
<keyword evidence="4 5" id="KW-0472">Membrane</keyword>
<dbReference type="Pfam" id="PF10323">
    <property type="entry name" value="7TM_GPCR_Srv"/>
    <property type="match status" value="1"/>
</dbReference>
<evidence type="ECO:0000256" key="1">
    <source>
        <dbReference type="ARBA" id="ARBA00004141"/>
    </source>
</evidence>